<feature type="region of interest" description="Disordered" evidence="1">
    <location>
        <begin position="22"/>
        <end position="50"/>
    </location>
</feature>
<proteinExistence type="predicted"/>
<dbReference type="EMBL" id="CAJNJA010032163">
    <property type="protein sequence ID" value="CAE7664351.1"/>
    <property type="molecule type" value="Genomic_DNA"/>
</dbReference>
<dbReference type="OrthoDB" id="10368721at2759"/>
<comment type="caution">
    <text evidence="2">The sequence shown here is derived from an EMBL/GenBank/DDBJ whole genome shotgun (WGS) entry which is preliminary data.</text>
</comment>
<protein>
    <submittedName>
        <fullName evidence="2">Uncharacterized protein</fullName>
    </submittedName>
</protein>
<organism evidence="2 3">
    <name type="scientific">Symbiodinium necroappetens</name>
    <dbReference type="NCBI Taxonomy" id="1628268"/>
    <lineage>
        <taxon>Eukaryota</taxon>
        <taxon>Sar</taxon>
        <taxon>Alveolata</taxon>
        <taxon>Dinophyceae</taxon>
        <taxon>Suessiales</taxon>
        <taxon>Symbiodiniaceae</taxon>
        <taxon>Symbiodinium</taxon>
    </lineage>
</organism>
<gene>
    <name evidence="2" type="ORF">SNEC2469_LOCUS18941</name>
</gene>
<accession>A0A812W3V7</accession>
<keyword evidence="3" id="KW-1185">Reference proteome</keyword>
<sequence>MVTKMLTVMLMMRRRWRRRARCGTSGLSPRPRHNLSTIRAEDRAHPESSGWLPSFRSILSRRIHG</sequence>
<name>A0A812W3V7_9DINO</name>
<evidence type="ECO:0000313" key="2">
    <source>
        <dbReference type="EMBL" id="CAE7664351.1"/>
    </source>
</evidence>
<reference evidence="2" key="1">
    <citation type="submission" date="2021-02" db="EMBL/GenBank/DDBJ databases">
        <authorList>
            <person name="Dougan E. K."/>
            <person name="Rhodes N."/>
            <person name="Thang M."/>
            <person name="Chan C."/>
        </authorList>
    </citation>
    <scope>NUCLEOTIDE SEQUENCE</scope>
</reference>
<dbReference type="Proteomes" id="UP000601435">
    <property type="component" value="Unassembled WGS sequence"/>
</dbReference>
<feature type="non-terminal residue" evidence="2">
    <location>
        <position position="1"/>
    </location>
</feature>
<dbReference type="AlphaFoldDB" id="A0A812W3V7"/>
<evidence type="ECO:0000313" key="3">
    <source>
        <dbReference type="Proteomes" id="UP000601435"/>
    </source>
</evidence>
<evidence type="ECO:0000256" key="1">
    <source>
        <dbReference type="SAM" id="MobiDB-lite"/>
    </source>
</evidence>